<keyword evidence="3" id="KW-1185">Reference proteome</keyword>
<organism evidence="2 3">
    <name type="scientific">Saltatorellus ferox</name>
    <dbReference type="NCBI Taxonomy" id="2528018"/>
    <lineage>
        <taxon>Bacteria</taxon>
        <taxon>Pseudomonadati</taxon>
        <taxon>Planctomycetota</taxon>
        <taxon>Planctomycetia</taxon>
        <taxon>Planctomycetia incertae sedis</taxon>
        <taxon>Saltatorellus</taxon>
    </lineage>
</organism>
<gene>
    <name evidence="2" type="ORF">Poly30_54280</name>
</gene>
<dbReference type="EMBL" id="CP036434">
    <property type="protein sequence ID" value="QDV09868.1"/>
    <property type="molecule type" value="Genomic_DNA"/>
</dbReference>
<name>A0A518F0K8_9BACT</name>
<dbReference type="InterPro" id="IPR008497">
    <property type="entry name" value="DUF779"/>
</dbReference>
<evidence type="ECO:0000313" key="2">
    <source>
        <dbReference type="EMBL" id="QDV09868.1"/>
    </source>
</evidence>
<protein>
    <submittedName>
        <fullName evidence="2">Uncharacterized protein</fullName>
    </submittedName>
</protein>
<proteinExistence type="predicted"/>
<feature type="region of interest" description="Disordered" evidence="1">
    <location>
        <begin position="52"/>
        <end position="72"/>
    </location>
</feature>
<dbReference type="Proteomes" id="UP000320390">
    <property type="component" value="Chromosome"/>
</dbReference>
<reference evidence="2 3" key="1">
    <citation type="submission" date="2019-02" db="EMBL/GenBank/DDBJ databases">
        <title>Deep-cultivation of Planctomycetes and their phenomic and genomic characterization uncovers novel biology.</title>
        <authorList>
            <person name="Wiegand S."/>
            <person name="Jogler M."/>
            <person name="Boedeker C."/>
            <person name="Pinto D."/>
            <person name="Vollmers J."/>
            <person name="Rivas-Marin E."/>
            <person name="Kohn T."/>
            <person name="Peeters S.H."/>
            <person name="Heuer A."/>
            <person name="Rast P."/>
            <person name="Oberbeckmann S."/>
            <person name="Bunk B."/>
            <person name="Jeske O."/>
            <person name="Meyerdierks A."/>
            <person name="Storesund J.E."/>
            <person name="Kallscheuer N."/>
            <person name="Luecker S."/>
            <person name="Lage O.M."/>
            <person name="Pohl T."/>
            <person name="Merkel B.J."/>
            <person name="Hornburger P."/>
            <person name="Mueller R.-W."/>
            <person name="Bruemmer F."/>
            <person name="Labrenz M."/>
            <person name="Spormann A.M."/>
            <person name="Op den Camp H."/>
            <person name="Overmann J."/>
            <person name="Amann R."/>
            <person name="Jetten M.S.M."/>
            <person name="Mascher T."/>
            <person name="Medema M.H."/>
            <person name="Devos D.P."/>
            <person name="Kaster A.-K."/>
            <person name="Ovreas L."/>
            <person name="Rohde M."/>
            <person name="Galperin M.Y."/>
            <person name="Jogler C."/>
        </authorList>
    </citation>
    <scope>NUCLEOTIDE SEQUENCE [LARGE SCALE GENOMIC DNA]</scope>
    <source>
        <strain evidence="2 3">Poly30</strain>
    </source>
</reference>
<sequence>MCYPKGEFRVGPQGMWLGKVGGTEVSIGSAQYGPRKRTQLVLDVVPGRSFALESPRGKQFQPRSRAFTPEGG</sequence>
<dbReference type="AlphaFoldDB" id="A0A518F0K8"/>
<dbReference type="Pfam" id="PF05610">
    <property type="entry name" value="DUF779"/>
    <property type="match status" value="1"/>
</dbReference>
<evidence type="ECO:0000256" key="1">
    <source>
        <dbReference type="SAM" id="MobiDB-lite"/>
    </source>
</evidence>
<evidence type="ECO:0000313" key="3">
    <source>
        <dbReference type="Proteomes" id="UP000320390"/>
    </source>
</evidence>
<accession>A0A518F0K8</accession>